<dbReference type="eggNOG" id="KOG0634">
    <property type="taxonomic scope" value="Eukaryota"/>
</dbReference>
<dbReference type="SUPFAM" id="SSF53383">
    <property type="entry name" value="PLP-dependent transferases"/>
    <property type="match status" value="1"/>
</dbReference>
<protein>
    <submittedName>
        <fullName evidence="2">Aminotransferase</fullName>
    </submittedName>
</protein>
<dbReference type="OrthoDB" id="7042322at2759"/>
<dbReference type="VEuPathDB" id="FungiDB:SJAG_04678"/>
<keyword evidence="2" id="KW-0808">Transferase</keyword>
<accession>B6K7G7</accession>
<evidence type="ECO:0000313" key="3">
    <source>
        <dbReference type="Proteomes" id="UP000001744"/>
    </source>
</evidence>
<organism evidence="2 3">
    <name type="scientific">Schizosaccharomyces japonicus (strain yFS275 / FY16936)</name>
    <name type="common">Fission yeast</name>
    <dbReference type="NCBI Taxonomy" id="402676"/>
    <lineage>
        <taxon>Eukaryota</taxon>
        <taxon>Fungi</taxon>
        <taxon>Dikarya</taxon>
        <taxon>Ascomycota</taxon>
        <taxon>Taphrinomycotina</taxon>
        <taxon>Schizosaccharomycetes</taxon>
        <taxon>Schizosaccharomycetales</taxon>
        <taxon>Schizosaccharomycetaceae</taxon>
        <taxon>Schizosaccharomyces</taxon>
    </lineage>
</organism>
<reference evidence="2 3" key="1">
    <citation type="journal article" date="2011" name="Science">
        <title>Comparative functional genomics of the fission yeasts.</title>
        <authorList>
            <person name="Rhind N."/>
            <person name="Chen Z."/>
            <person name="Yassour M."/>
            <person name="Thompson D.A."/>
            <person name="Haas B.J."/>
            <person name="Habib N."/>
            <person name="Wapinski I."/>
            <person name="Roy S."/>
            <person name="Lin M.F."/>
            <person name="Heiman D.I."/>
            <person name="Young S.K."/>
            <person name="Furuya K."/>
            <person name="Guo Y."/>
            <person name="Pidoux A."/>
            <person name="Chen H.M."/>
            <person name="Robbertse B."/>
            <person name="Goldberg J.M."/>
            <person name="Aoki K."/>
            <person name="Bayne E.H."/>
            <person name="Berlin A.M."/>
            <person name="Desjardins C.A."/>
            <person name="Dobbs E."/>
            <person name="Dukaj L."/>
            <person name="Fan L."/>
            <person name="FitzGerald M.G."/>
            <person name="French C."/>
            <person name="Gujja S."/>
            <person name="Hansen K."/>
            <person name="Keifenheim D."/>
            <person name="Levin J.Z."/>
            <person name="Mosher R.A."/>
            <person name="Mueller C.A."/>
            <person name="Pfiffner J."/>
            <person name="Priest M."/>
            <person name="Russ C."/>
            <person name="Smialowska A."/>
            <person name="Swoboda P."/>
            <person name="Sykes S.M."/>
            <person name="Vaughn M."/>
            <person name="Vengrova S."/>
            <person name="Yoder R."/>
            <person name="Zeng Q."/>
            <person name="Allshire R."/>
            <person name="Baulcombe D."/>
            <person name="Birren B.W."/>
            <person name="Brown W."/>
            <person name="Ekwall K."/>
            <person name="Kellis M."/>
            <person name="Leatherwood J."/>
            <person name="Levin H."/>
            <person name="Margalit H."/>
            <person name="Martienssen R."/>
            <person name="Nieduszynski C.A."/>
            <person name="Spatafora J.W."/>
            <person name="Friedman N."/>
            <person name="Dalgaard J.Z."/>
            <person name="Baumann P."/>
            <person name="Niki H."/>
            <person name="Regev A."/>
            <person name="Nusbaum C."/>
        </authorList>
    </citation>
    <scope>NUCLEOTIDE SEQUENCE [LARGE SCALE GENOMIC DNA]</scope>
    <source>
        <strain evidence="3">yFS275 / FY16936</strain>
    </source>
</reference>
<dbReference type="CDD" id="cd00609">
    <property type="entry name" value="AAT_like"/>
    <property type="match status" value="1"/>
</dbReference>
<dbReference type="InterPro" id="IPR015422">
    <property type="entry name" value="PyrdxlP-dep_Trfase_small"/>
</dbReference>
<dbReference type="GO" id="GO:0047536">
    <property type="term" value="F:2-aminoadipate transaminase activity"/>
    <property type="evidence" value="ECO:0000318"/>
    <property type="project" value="GO_Central"/>
</dbReference>
<dbReference type="InterPro" id="IPR004839">
    <property type="entry name" value="Aminotransferase_I/II_large"/>
</dbReference>
<dbReference type="PANTHER" id="PTHR42858">
    <property type="entry name" value="AMINOTRANSFERASE"/>
    <property type="match status" value="1"/>
</dbReference>
<keyword evidence="2" id="KW-0032">Aminotransferase</keyword>
<dbReference type="InterPro" id="IPR015424">
    <property type="entry name" value="PyrdxlP-dep_Trfase"/>
</dbReference>
<keyword evidence="3" id="KW-1185">Reference proteome</keyword>
<dbReference type="Proteomes" id="UP000001744">
    <property type="component" value="Unassembled WGS sequence"/>
</dbReference>
<sequence length="425" mass="47323">MSSLDIIRNKSQGVINLFKGHPFKDLLPNDMISRAVDKVLHSTRYGSVMQYGLDEGDPDLRCSVAKWLAAFYKDTTTKDNIVISGGASQNLACILQRFTDPIFTRKVFMVAPTYFLACKIFEDSGFQGRLKGVPENDEGLDLTFLEKCIQEEEQHAKKGSAPNEHPYKFDGYKLYRYIIYVVPSFGNPSARVMSLVCREQLVKLARKYDALVIADDVYDMLNWTNAEPLPRLVTIDRNMKGQSAFGNTVSNGSFSKILCPGIRTGWAEGTPDFVFSLSQTGSTKSGGCASQLLAGCIEPIVSSGDLTKWIQGVLVPALSARQNAMEQAIIKYLVPLNIKYSSNKGGYFAWLEFPEFVNTDDFHKTLLTKYDVVIAPGSAFHVTKDTSFTATNCARLSFSWETPDNITKGIRLISDAFKTEYGQRN</sequence>
<gene>
    <name evidence="2" type="ORF">SJAG_04678</name>
</gene>
<dbReference type="PANTHER" id="PTHR42858:SF1">
    <property type="entry name" value="LD15494P"/>
    <property type="match status" value="1"/>
</dbReference>
<evidence type="ECO:0000259" key="1">
    <source>
        <dbReference type="Pfam" id="PF00155"/>
    </source>
</evidence>
<dbReference type="EMBL" id="KE651168">
    <property type="protein sequence ID" value="EEB09471.1"/>
    <property type="molecule type" value="Genomic_DNA"/>
</dbReference>
<dbReference type="STRING" id="402676.B6K7G7"/>
<dbReference type="HOGENOM" id="CLU_017584_0_6_1"/>
<dbReference type="JaponicusDB" id="SJAG_04678"/>
<dbReference type="AlphaFoldDB" id="B6K7G7"/>
<dbReference type="Gene3D" id="3.40.640.10">
    <property type="entry name" value="Type I PLP-dependent aspartate aminotransferase-like (Major domain)"/>
    <property type="match status" value="1"/>
</dbReference>
<dbReference type="GeneID" id="7051469"/>
<dbReference type="FunFam" id="3.40.640.10:FF:000080">
    <property type="entry name" value="Aminotransferase, putative"/>
    <property type="match status" value="1"/>
</dbReference>
<proteinExistence type="predicted"/>
<name>B6K7G7_SCHJY</name>
<evidence type="ECO:0000313" key="2">
    <source>
        <dbReference type="EMBL" id="EEB09471.1"/>
    </source>
</evidence>
<dbReference type="InterPro" id="IPR015421">
    <property type="entry name" value="PyrdxlP-dep_Trfase_major"/>
</dbReference>
<dbReference type="RefSeq" id="XP_002175764.1">
    <property type="nucleotide sequence ID" value="XM_002175728.2"/>
</dbReference>
<dbReference type="Pfam" id="PF00155">
    <property type="entry name" value="Aminotran_1_2"/>
    <property type="match status" value="1"/>
</dbReference>
<dbReference type="OMA" id="DFLQWPV"/>
<dbReference type="Gene3D" id="3.90.1150.10">
    <property type="entry name" value="Aspartate Aminotransferase, domain 1"/>
    <property type="match status" value="1"/>
</dbReference>
<dbReference type="GO" id="GO:0030170">
    <property type="term" value="F:pyridoxal phosphate binding"/>
    <property type="evidence" value="ECO:0007669"/>
    <property type="project" value="InterPro"/>
</dbReference>
<feature type="domain" description="Aminotransferase class I/classII large" evidence="1">
    <location>
        <begin position="36"/>
        <end position="410"/>
    </location>
</feature>